<keyword evidence="5 7" id="KW-1133">Transmembrane helix</keyword>
<dbReference type="PANTHER" id="PTHR31326">
    <property type="entry name" value="PROTEIN CLT2, CHLOROPLASTIC"/>
    <property type="match status" value="1"/>
</dbReference>
<feature type="transmembrane region" description="Helical" evidence="7">
    <location>
        <begin position="128"/>
        <end position="147"/>
    </location>
</feature>
<evidence type="ECO:0000256" key="3">
    <source>
        <dbReference type="ARBA" id="ARBA00022448"/>
    </source>
</evidence>
<dbReference type="KEGG" id="epa:110239152"/>
<protein>
    <submittedName>
        <fullName evidence="8">Uncharacterized protein</fullName>
    </submittedName>
</protein>
<evidence type="ECO:0000256" key="5">
    <source>
        <dbReference type="ARBA" id="ARBA00022989"/>
    </source>
</evidence>
<evidence type="ECO:0000313" key="8">
    <source>
        <dbReference type="EnsemblMetazoa" id="XP_020900516.1"/>
    </source>
</evidence>
<keyword evidence="6 7" id="KW-0472">Membrane</keyword>
<organism evidence="8 9">
    <name type="scientific">Exaiptasia diaphana</name>
    <name type="common">Tropical sea anemone</name>
    <name type="synonym">Aiptasia pulchella</name>
    <dbReference type="NCBI Taxonomy" id="2652724"/>
    <lineage>
        <taxon>Eukaryota</taxon>
        <taxon>Metazoa</taxon>
        <taxon>Cnidaria</taxon>
        <taxon>Anthozoa</taxon>
        <taxon>Hexacorallia</taxon>
        <taxon>Actiniaria</taxon>
        <taxon>Aiptasiidae</taxon>
        <taxon>Exaiptasia</taxon>
    </lineage>
</organism>
<dbReference type="InterPro" id="IPR013936">
    <property type="entry name" value="CRT-like"/>
</dbReference>
<comment type="subcellular location">
    <subcellularLocation>
        <location evidence="1">Membrane</location>
        <topology evidence="1">Multi-pass membrane protein</topology>
    </subcellularLocation>
</comment>
<evidence type="ECO:0000256" key="2">
    <source>
        <dbReference type="ARBA" id="ARBA00006690"/>
    </source>
</evidence>
<feature type="transmembrane region" description="Helical" evidence="7">
    <location>
        <begin position="153"/>
        <end position="174"/>
    </location>
</feature>
<dbReference type="GeneID" id="110239152"/>
<reference evidence="8" key="1">
    <citation type="submission" date="2022-11" db="UniProtKB">
        <authorList>
            <consortium name="EnsemblMetazoa"/>
        </authorList>
    </citation>
    <scope>IDENTIFICATION</scope>
</reference>
<feature type="transmembrane region" description="Helical" evidence="7">
    <location>
        <begin position="26"/>
        <end position="49"/>
    </location>
</feature>
<evidence type="ECO:0000256" key="7">
    <source>
        <dbReference type="SAM" id="Phobius"/>
    </source>
</evidence>
<dbReference type="RefSeq" id="XP_020900516.1">
    <property type="nucleotide sequence ID" value="XM_021044857.2"/>
</dbReference>
<dbReference type="OrthoDB" id="264057at2759"/>
<name>A0A913X877_EXADI</name>
<evidence type="ECO:0000256" key="1">
    <source>
        <dbReference type="ARBA" id="ARBA00004141"/>
    </source>
</evidence>
<evidence type="ECO:0000313" key="9">
    <source>
        <dbReference type="Proteomes" id="UP000887567"/>
    </source>
</evidence>
<accession>A0A913X877</accession>
<dbReference type="GO" id="GO:0016020">
    <property type="term" value="C:membrane"/>
    <property type="evidence" value="ECO:0007669"/>
    <property type="project" value="UniProtKB-SubCell"/>
</dbReference>
<dbReference type="PANTHER" id="PTHR31326:SF1">
    <property type="entry name" value="PROTEIN CLT2, CHLOROPLASTIC"/>
    <property type="match status" value="1"/>
</dbReference>
<feature type="transmembrane region" description="Helical" evidence="7">
    <location>
        <begin position="87"/>
        <end position="116"/>
    </location>
</feature>
<comment type="similarity">
    <text evidence="2">Belongs to the CRT-like transporter family.</text>
</comment>
<sequence>MENIQRSENHLSSEIRHKKEQKYFNLYFFRLSLFQANLCFAFIAIAGIVGQTVSLPLWLSASQSKHKGLINANTTSPSPNYAAKMDAYFVLSFASLSFVVIFGLMYAILVYFYPHFFGPAERRFPHKLLFAIGLCDALNGALVVFASPPSRTAPYLQAILGNFSIPLTILARYVSGYVF</sequence>
<dbReference type="Pfam" id="PF08627">
    <property type="entry name" value="CRT-like"/>
    <property type="match status" value="1"/>
</dbReference>
<keyword evidence="3" id="KW-0813">Transport</keyword>
<dbReference type="Proteomes" id="UP000887567">
    <property type="component" value="Unplaced"/>
</dbReference>
<evidence type="ECO:0000256" key="6">
    <source>
        <dbReference type="ARBA" id="ARBA00023136"/>
    </source>
</evidence>
<dbReference type="AlphaFoldDB" id="A0A913X877"/>
<proteinExistence type="inferred from homology"/>
<keyword evidence="4 7" id="KW-0812">Transmembrane</keyword>
<dbReference type="EnsemblMetazoa" id="XM_021044857.2">
    <property type="protein sequence ID" value="XP_020900516.1"/>
    <property type="gene ID" value="LOC110239152"/>
</dbReference>
<evidence type="ECO:0000256" key="4">
    <source>
        <dbReference type="ARBA" id="ARBA00022692"/>
    </source>
</evidence>
<keyword evidence="9" id="KW-1185">Reference proteome</keyword>